<evidence type="ECO:0000259" key="1">
    <source>
        <dbReference type="Pfam" id="PF24855"/>
    </source>
</evidence>
<dbReference type="PANTHER" id="PTHR39460:SF1">
    <property type="entry name" value="C6 TRANSCRIPTION FACTOR"/>
    <property type="match status" value="1"/>
</dbReference>
<dbReference type="PANTHER" id="PTHR39460">
    <property type="entry name" value="EXPRESSED PROTEIN"/>
    <property type="match status" value="1"/>
</dbReference>
<dbReference type="InterPro" id="IPR056146">
    <property type="entry name" value="DUF7729"/>
</dbReference>
<protein>
    <recommendedName>
        <fullName evidence="1">DUF7729 domain-containing protein</fullName>
    </recommendedName>
</protein>
<dbReference type="Proteomes" id="UP001444661">
    <property type="component" value="Unassembled WGS sequence"/>
</dbReference>
<organism evidence="2 3">
    <name type="scientific">Apiospora rasikravindrae</name>
    <dbReference type="NCBI Taxonomy" id="990691"/>
    <lineage>
        <taxon>Eukaryota</taxon>
        <taxon>Fungi</taxon>
        <taxon>Dikarya</taxon>
        <taxon>Ascomycota</taxon>
        <taxon>Pezizomycotina</taxon>
        <taxon>Sordariomycetes</taxon>
        <taxon>Xylariomycetidae</taxon>
        <taxon>Amphisphaeriales</taxon>
        <taxon>Apiosporaceae</taxon>
        <taxon>Apiospora</taxon>
    </lineage>
</organism>
<evidence type="ECO:0000313" key="2">
    <source>
        <dbReference type="EMBL" id="KAK8041925.1"/>
    </source>
</evidence>
<accession>A0ABR1T5Q8</accession>
<reference evidence="2 3" key="1">
    <citation type="submission" date="2023-01" db="EMBL/GenBank/DDBJ databases">
        <title>Analysis of 21 Apiospora genomes using comparative genomics revels a genus with tremendous synthesis potential of carbohydrate active enzymes and secondary metabolites.</title>
        <authorList>
            <person name="Sorensen T."/>
        </authorList>
    </citation>
    <scope>NUCLEOTIDE SEQUENCE [LARGE SCALE GENOMIC DNA]</scope>
    <source>
        <strain evidence="2 3">CBS 33761</strain>
    </source>
</reference>
<dbReference type="Pfam" id="PF24855">
    <property type="entry name" value="DUF7729"/>
    <property type="match status" value="1"/>
</dbReference>
<evidence type="ECO:0000313" key="3">
    <source>
        <dbReference type="Proteomes" id="UP001444661"/>
    </source>
</evidence>
<feature type="non-terminal residue" evidence="2">
    <location>
        <position position="1"/>
    </location>
</feature>
<gene>
    <name evidence="2" type="ORF">PG993_006448</name>
</gene>
<keyword evidence="3" id="KW-1185">Reference proteome</keyword>
<feature type="domain" description="DUF7729" evidence="1">
    <location>
        <begin position="116"/>
        <end position="330"/>
    </location>
</feature>
<comment type="caution">
    <text evidence="2">The sequence shown here is derived from an EMBL/GenBank/DDBJ whole genome shotgun (WGS) entry which is preliminary data.</text>
</comment>
<dbReference type="EMBL" id="JAQQWK010000005">
    <property type="protein sequence ID" value="KAK8041925.1"/>
    <property type="molecule type" value="Genomic_DNA"/>
</dbReference>
<name>A0ABR1T5Q8_9PEZI</name>
<sequence length="363" mass="39099">SGTLYPCLTFQAIPALGSIRAMIFANTLCWVSLTTAISLQASHQPIETPAVDRPSSSDSEQWQQIMSEEESVRRLPRRKVAARAADQGSTTVISIEVPTSTTSKRSAAAPAAATGPLPSPMDSLPTTFPDDVTGKCPAFIQSFLADSTFKSCYPFSMLLQVSSTPRGSNSFFDAQKSLVSLTQALDASCKADVKMCTSWLADLADQFKQDGNCGGELASGNTVVTKAYEGLKAYQPLYSATCLKEPESQAYCYATAATDTKDFSSVYLYYLPLNRSMPDTATPSCDWCNQQTMGIFQSFSANRKSSIAATYASGSAIMNRVCGAEYVNSTLPVATESAAMTMQQTPILVMFSFLLMAFTHLFL</sequence>
<proteinExistence type="predicted"/>